<organism evidence="2 3">
    <name type="scientific">Hymenobacter gummosus</name>
    <dbReference type="NCBI Taxonomy" id="1776032"/>
    <lineage>
        <taxon>Bacteria</taxon>
        <taxon>Pseudomonadati</taxon>
        <taxon>Bacteroidota</taxon>
        <taxon>Cytophagia</taxon>
        <taxon>Cytophagales</taxon>
        <taxon>Hymenobacteraceae</taxon>
        <taxon>Hymenobacter</taxon>
    </lineage>
</organism>
<name>A0A3S0H6L4_9BACT</name>
<dbReference type="AlphaFoldDB" id="A0A3S0H6L4"/>
<evidence type="ECO:0000256" key="1">
    <source>
        <dbReference type="SAM" id="SignalP"/>
    </source>
</evidence>
<dbReference type="Proteomes" id="UP000282184">
    <property type="component" value="Unassembled WGS sequence"/>
</dbReference>
<gene>
    <name evidence="2" type="ORF">EJV47_13100</name>
</gene>
<dbReference type="OrthoDB" id="882740at2"/>
<reference evidence="2 3" key="1">
    <citation type="submission" date="2018-12" db="EMBL/GenBank/DDBJ databases">
        <title>Hymenobacter gummosus sp. nov., isolated from a spring.</title>
        <authorList>
            <person name="Nie L."/>
        </authorList>
    </citation>
    <scope>NUCLEOTIDE SEQUENCE [LARGE SCALE GENOMIC DNA]</scope>
    <source>
        <strain evidence="2 3">KCTC 52166</strain>
    </source>
</reference>
<feature type="chain" id="PRO_5018652068" description="Periplasmic heavy metal sensor" evidence="1">
    <location>
        <begin position="23"/>
        <end position="141"/>
    </location>
</feature>
<comment type="caution">
    <text evidence="2">The sequence shown here is derived from an EMBL/GenBank/DDBJ whole genome shotgun (WGS) entry which is preliminary data.</text>
</comment>
<protein>
    <recommendedName>
        <fullName evidence="4">Periplasmic heavy metal sensor</fullName>
    </recommendedName>
</protein>
<dbReference type="EMBL" id="RXOF01000006">
    <property type="protein sequence ID" value="RTQ49743.1"/>
    <property type="molecule type" value="Genomic_DNA"/>
</dbReference>
<evidence type="ECO:0000313" key="2">
    <source>
        <dbReference type="EMBL" id="RTQ49743.1"/>
    </source>
</evidence>
<feature type="signal peptide" evidence="1">
    <location>
        <begin position="1"/>
        <end position="22"/>
    </location>
</feature>
<proteinExistence type="predicted"/>
<accession>A0A3S0H6L4</accession>
<dbReference type="PROSITE" id="PS51257">
    <property type="entry name" value="PROKAR_LIPOPROTEIN"/>
    <property type="match status" value="1"/>
</dbReference>
<dbReference type="RefSeq" id="WP_126693602.1">
    <property type="nucleotide sequence ID" value="NZ_RXOF01000006.1"/>
</dbReference>
<keyword evidence="3" id="KW-1185">Reference proteome</keyword>
<evidence type="ECO:0008006" key="4">
    <source>
        <dbReference type="Google" id="ProtNLM"/>
    </source>
</evidence>
<keyword evidence="1" id="KW-0732">Signal</keyword>
<evidence type="ECO:0000313" key="3">
    <source>
        <dbReference type="Proteomes" id="UP000282184"/>
    </source>
</evidence>
<sequence length="141" mass="15863">MSSPRFWLLALLLVATLASSCARRRRAKADTAVSTPTETRTPEEIRRENVRDLASVMAEELKLTDDQTSRIRRVLAATVEQVNAAQTKAGTDKAALTTALKRINAASEAQLRQIMTPAQYQLYQQRKPQIQQKLREQRATN</sequence>